<dbReference type="SUPFAM" id="SSF54211">
    <property type="entry name" value="Ribosomal protein S5 domain 2-like"/>
    <property type="match status" value="1"/>
</dbReference>
<evidence type="ECO:0000256" key="5">
    <source>
        <dbReference type="ARBA" id="ARBA00023251"/>
    </source>
</evidence>
<dbReference type="Gene3D" id="2.40.30.10">
    <property type="entry name" value="Translation factors"/>
    <property type="match status" value="1"/>
</dbReference>
<organism evidence="7 8">
    <name type="scientific">Bifidobacterium pseudolongum subsp. globosum</name>
    <dbReference type="NCBI Taxonomy" id="1690"/>
    <lineage>
        <taxon>Bacteria</taxon>
        <taxon>Bacillati</taxon>
        <taxon>Actinomycetota</taxon>
        <taxon>Actinomycetes</taxon>
        <taxon>Bifidobacteriales</taxon>
        <taxon>Bifidobacteriaceae</taxon>
        <taxon>Bifidobacterium</taxon>
    </lineage>
</organism>
<dbReference type="Gene3D" id="3.40.50.300">
    <property type="entry name" value="P-loop containing nucleotide triphosphate hydrolases"/>
    <property type="match status" value="1"/>
</dbReference>
<dbReference type="Gene3D" id="3.30.70.870">
    <property type="entry name" value="Elongation Factor G (Translational Gtpase), domain 3"/>
    <property type="match status" value="1"/>
</dbReference>
<sequence length="650" mass="71149">MKRIVTGIVAHVDAGKTTLSEALLYATGTTRKLGRVDHGDAFLDTDAIERARGITIYTEPAVMRVGDVELTILDTPGHVDFSAETERTLQALDYAILVVSAADGVQGHTLTLWRLLQRYHVPVFVFVNKMDAPGADRARILDQLHARCSDACIDFTAAVDGLSSDQLDALAMQSEAAMDEYLETGGIDVCTVRGMIADGAVVPVYFGAALKMQGISEFLEGFAYFTREPHYTAEFGARVFKISHDRQGNRLSWIKVTGGELTAKMMLPEAGGAEKVDQVRVYSGAKFTTVESVPAGTVCAVTGPARTFPGEGLGTARNAAQPALRPVLTYTLLPGSNDVHACLQALRELEDEEPLLHVVWQERLQEAHVQLMGAVQLEIVEQLMHDRFGLDISFGPGSILYAETISAPAEGVGHFEPLRHYAEVHVLLEPLARGSGLEFATDVSEDELDRNWRRLIMQHLQETEHPGVLIGAPITDMRLTLIGGRGHLKHTEGGDFRQATYRAVRQGLMEAREAGHAVLLEPWYRFRLELPQEMLGRALSDVQRMSGESAAPQIADGIAVVEGAAPVSEMRDYAMDVNAYTHGEGRLALMFGGYRECHDEQAVVEAADYDPEADLEHTPDSVFCAHGAGYTVKWYKVPEFCHVPMRGELA</sequence>
<dbReference type="Gene3D" id="3.30.230.10">
    <property type="match status" value="1"/>
</dbReference>
<dbReference type="InterPro" id="IPR014721">
    <property type="entry name" value="Ribsml_uS5_D2-typ_fold_subgr"/>
</dbReference>
<dbReference type="InterPro" id="IPR005225">
    <property type="entry name" value="Small_GTP-bd"/>
</dbReference>
<comment type="caution">
    <text evidence="7">The sequence shown here is derived from an EMBL/GenBank/DDBJ whole genome shotgun (WGS) entry which is preliminary data.</text>
</comment>
<dbReference type="Pfam" id="PF03764">
    <property type="entry name" value="EFG_IV"/>
    <property type="match status" value="1"/>
</dbReference>
<dbReference type="InterPro" id="IPR035650">
    <property type="entry name" value="Tet_C"/>
</dbReference>
<dbReference type="SMART" id="SM00889">
    <property type="entry name" value="EFG_IV"/>
    <property type="match status" value="1"/>
</dbReference>
<dbReference type="GO" id="GO:0006412">
    <property type="term" value="P:translation"/>
    <property type="evidence" value="ECO:0007669"/>
    <property type="project" value="UniProtKB-KW"/>
</dbReference>
<dbReference type="InterPro" id="IPR053905">
    <property type="entry name" value="EF-G-like_DII"/>
</dbReference>
<dbReference type="NCBIfam" id="TIGR00231">
    <property type="entry name" value="small_GTP"/>
    <property type="match status" value="1"/>
</dbReference>
<gene>
    <name evidence="7" type="ORF">CQR50_1087</name>
</gene>
<dbReference type="GO" id="GO:0046677">
    <property type="term" value="P:response to antibiotic"/>
    <property type="evidence" value="ECO:0007669"/>
    <property type="project" value="UniProtKB-KW"/>
</dbReference>
<dbReference type="GO" id="GO:0005525">
    <property type="term" value="F:GTP binding"/>
    <property type="evidence" value="ECO:0007669"/>
    <property type="project" value="UniProtKB-KW"/>
</dbReference>
<dbReference type="Pfam" id="PF00009">
    <property type="entry name" value="GTP_EFTU"/>
    <property type="match status" value="1"/>
</dbReference>
<dbReference type="InterPro" id="IPR027417">
    <property type="entry name" value="P-loop_NTPase"/>
</dbReference>
<dbReference type="PANTHER" id="PTHR43261">
    <property type="entry name" value="TRANSLATION ELONGATION FACTOR G-RELATED"/>
    <property type="match status" value="1"/>
</dbReference>
<keyword evidence="3" id="KW-0648">Protein biosynthesis</keyword>
<evidence type="ECO:0000256" key="1">
    <source>
        <dbReference type="ARBA" id="ARBA00003987"/>
    </source>
</evidence>
<dbReference type="InterPro" id="IPR000795">
    <property type="entry name" value="T_Tr_GTP-bd_dom"/>
</dbReference>
<dbReference type="Proteomes" id="UP000233762">
    <property type="component" value="Unassembled WGS sequence"/>
</dbReference>
<dbReference type="SUPFAM" id="SSF54980">
    <property type="entry name" value="EF-G C-terminal domain-like"/>
    <property type="match status" value="2"/>
</dbReference>
<evidence type="ECO:0000259" key="6">
    <source>
        <dbReference type="PROSITE" id="PS51722"/>
    </source>
</evidence>
<evidence type="ECO:0000256" key="2">
    <source>
        <dbReference type="ARBA" id="ARBA00022741"/>
    </source>
</evidence>
<dbReference type="SMART" id="SM00838">
    <property type="entry name" value="EFG_C"/>
    <property type="match status" value="1"/>
</dbReference>
<dbReference type="EMBL" id="PCHH01000002">
    <property type="protein sequence ID" value="PKV04175.1"/>
    <property type="molecule type" value="Genomic_DNA"/>
</dbReference>
<proteinExistence type="predicted"/>
<dbReference type="InterPro" id="IPR035647">
    <property type="entry name" value="EFG_III/V"/>
</dbReference>
<evidence type="ECO:0000313" key="7">
    <source>
        <dbReference type="EMBL" id="PKV04175.1"/>
    </source>
</evidence>
<keyword evidence="2" id="KW-0547">Nucleotide-binding</keyword>
<feature type="domain" description="Tr-type G" evidence="6">
    <location>
        <begin position="1"/>
        <end position="230"/>
    </location>
</feature>
<dbReference type="GO" id="GO:0003924">
    <property type="term" value="F:GTPase activity"/>
    <property type="evidence" value="ECO:0007669"/>
    <property type="project" value="InterPro"/>
</dbReference>
<evidence type="ECO:0000313" key="8">
    <source>
        <dbReference type="Proteomes" id="UP000233762"/>
    </source>
</evidence>
<dbReference type="InterPro" id="IPR009000">
    <property type="entry name" value="Transl_B-barrel_sf"/>
</dbReference>
<evidence type="ECO:0000256" key="4">
    <source>
        <dbReference type="ARBA" id="ARBA00023134"/>
    </source>
</evidence>
<dbReference type="InterPro" id="IPR005517">
    <property type="entry name" value="Transl_elong_EFG/EF2_IV"/>
</dbReference>
<dbReference type="PROSITE" id="PS51722">
    <property type="entry name" value="G_TR_2"/>
    <property type="match status" value="1"/>
</dbReference>
<dbReference type="CDD" id="cd03711">
    <property type="entry name" value="Tet_C"/>
    <property type="match status" value="1"/>
</dbReference>
<dbReference type="Pfam" id="PF22042">
    <property type="entry name" value="EF-G_D2"/>
    <property type="match status" value="1"/>
</dbReference>
<keyword evidence="4" id="KW-0342">GTP-binding</keyword>
<dbReference type="AlphaFoldDB" id="A0A2N3R5Y4"/>
<dbReference type="InterPro" id="IPR000640">
    <property type="entry name" value="EFG_V-like"/>
</dbReference>
<comment type="function">
    <text evidence="1">Abolishes the inhibitory effect of tetracyclin on protein synthesis by a non-covalent modification of the ribosomes.</text>
</comment>
<name>A0A2N3R5Y4_9BIFI</name>
<dbReference type="PANTHER" id="PTHR43261:SF1">
    <property type="entry name" value="RIBOSOME-RELEASING FACTOR 2, MITOCHONDRIAL"/>
    <property type="match status" value="1"/>
</dbReference>
<evidence type="ECO:0000256" key="3">
    <source>
        <dbReference type="ARBA" id="ARBA00022917"/>
    </source>
</evidence>
<dbReference type="Pfam" id="PF00679">
    <property type="entry name" value="EFG_C"/>
    <property type="match status" value="1"/>
</dbReference>
<dbReference type="PRINTS" id="PR00315">
    <property type="entry name" value="ELONGATNFCT"/>
</dbReference>
<accession>A0A2N3R5Y4</accession>
<protein>
    <submittedName>
        <fullName evidence="7">GTP-binding protein</fullName>
    </submittedName>
</protein>
<dbReference type="SUPFAM" id="SSF50447">
    <property type="entry name" value="Translation proteins"/>
    <property type="match status" value="1"/>
</dbReference>
<dbReference type="InterPro" id="IPR020568">
    <property type="entry name" value="Ribosomal_Su5_D2-typ_SF"/>
</dbReference>
<dbReference type="Gene3D" id="3.30.70.240">
    <property type="match status" value="1"/>
</dbReference>
<dbReference type="SUPFAM" id="SSF52540">
    <property type="entry name" value="P-loop containing nucleoside triphosphate hydrolases"/>
    <property type="match status" value="1"/>
</dbReference>
<reference evidence="7 8" key="1">
    <citation type="submission" date="2017-10" db="EMBL/GenBank/DDBJ databases">
        <title>Bifidobacterium genomics.</title>
        <authorList>
            <person name="Lugli G.A."/>
            <person name="Milani C."/>
            <person name="Mancabelli L."/>
        </authorList>
    </citation>
    <scope>NUCLEOTIDE SEQUENCE [LARGE SCALE GENOMIC DNA]</scope>
    <source>
        <strain evidence="7 8">1520B</strain>
    </source>
</reference>
<keyword evidence="5" id="KW-0046">Antibiotic resistance</keyword>
<dbReference type="RefSeq" id="WP_101398948.1">
    <property type="nucleotide sequence ID" value="NZ_PCHH01000002.1"/>
</dbReference>
<dbReference type="GO" id="GO:0032790">
    <property type="term" value="P:ribosome disassembly"/>
    <property type="evidence" value="ECO:0007669"/>
    <property type="project" value="TreeGrafter"/>
</dbReference>